<dbReference type="EMBL" id="CP043617">
    <property type="protein sequence ID" value="QFR50003.1"/>
    <property type="molecule type" value="Genomic_DNA"/>
</dbReference>
<dbReference type="Gene3D" id="2.40.160.10">
    <property type="entry name" value="Porin"/>
    <property type="match status" value="1"/>
</dbReference>
<keyword evidence="1" id="KW-0175">Coiled coil</keyword>
<evidence type="ECO:0000313" key="3">
    <source>
        <dbReference type="Proteomes" id="UP000326944"/>
    </source>
</evidence>
<dbReference type="InterPro" id="IPR023614">
    <property type="entry name" value="Porin_dom_sf"/>
</dbReference>
<gene>
    <name evidence="2" type="ORF">FJR48_09815</name>
</gene>
<accession>A0A5P8P2N3</accession>
<proteinExistence type="predicted"/>
<protein>
    <recommendedName>
        <fullName evidence="4">Porin</fullName>
    </recommendedName>
</protein>
<dbReference type="SUPFAM" id="SSF56935">
    <property type="entry name" value="Porins"/>
    <property type="match status" value="1"/>
</dbReference>
<reference evidence="2 3" key="1">
    <citation type="submission" date="2019-09" db="EMBL/GenBank/DDBJ databases">
        <title>Sulfurimonas gotlandica sp. nov., a chemoautotrophic and psychrotolerant epsilonproteobacterium isolated from a pelagic redoxcline, and an emended description of the genus Sulfurimonas.</title>
        <authorList>
            <person name="Wang S."/>
            <person name="Jiang L."/>
            <person name="Shao S."/>
        </authorList>
    </citation>
    <scope>NUCLEOTIDE SEQUENCE [LARGE SCALE GENOMIC DNA]</scope>
    <source>
        <strain evidence="2 3">GYSZ_1</strain>
    </source>
</reference>
<dbReference type="AlphaFoldDB" id="A0A5P8P2N3"/>
<name>A0A5P8P2N3_9BACT</name>
<organism evidence="2 3">
    <name type="scientific">Sulfurimonas lithotrophica</name>
    <dbReference type="NCBI Taxonomy" id="2590022"/>
    <lineage>
        <taxon>Bacteria</taxon>
        <taxon>Pseudomonadati</taxon>
        <taxon>Campylobacterota</taxon>
        <taxon>Epsilonproteobacteria</taxon>
        <taxon>Campylobacterales</taxon>
        <taxon>Sulfurimonadaceae</taxon>
        <taxon>Sulfurimonas</taxon>
    </lineage>
</organism>
<sequence length="435" mass="48516">MKKIIVSVVACSSLVLGASNEELSYEIELLKQEMKQMKQEQSQTNDSILEEVVNMSGSSASKYESFSSLGEGASKVYHTNNSVSIGGYGEYKFKKYDDYKNSTSSTYNDNKNKGEFNIVRFVPYIGFKFNDWIVMNTEIEFEDGGARSDGTKNYKYAIVEFSYLDFLISESFAIRVGHILTPFGLVNLNHEPTSYLTSDRPAVETYIIPSTWHTNGILSHGKIDEFEYYAGFITSPDSDAFGDAEGRFIQQGRLGAKQYTDSYSFVARGTYNFGDGLNMGASFMYGQSEGSDSKVDVTMTMAEVHATYKNHGFDIQALATFGKLGGDVSNLPTATDVNIADSVNGQYLTVGYDILSMLEMSHKGYLVAEIERLDMDANSQTTYVDNNRFFEYTVGFAYFPDSKIALKADYKLRDYGSNAKFSDENSFTLSAGFIF</sequence>
<dbReference type="KEGG" id="sulg:FJR48_09815"/>
<keyword evidence="3" id="KW-1185">Reference proteome</keyword>
<dbReference type="RefSeq" id="WP_152307951.1">
    <property type="nucleotide sequence ID" value="NZ_CP043617.1"/>
</dbReference>
<feature type="coiled-coil region" evidence="1">
    <location>
        <begin position="20"/>
        <end position="51"/>
    </location>
</feature>
<dbReference type="OrthoDB" id="9768080at2"/>
<evidence type="ECO:0000313" key="2">
    <source>
        <dbReference type="EMBL" id="QFR50003.1"/>
    </source>
</evidence>
<dbReference type="Proteomes" id="UP000326944">
    <property type="component" value="Chromosome"/>
</dbReference>
<evidence type="ECO:0008006" key="4">
    <source>
        <dbReference type="Google" id="ProtNLM"/>
    </source>
</evidence>
<evidence type="ECO:0000256" key="1">
    <source>
        <dbReference type="SAM" id="Coils"/>
    </source>
</evidence>